<evidence type="ECO:0000256" key="1">
    <source>
        <dbReference type="ARBA" id="ARBA00004651"/>
    </source>
</evidence>
<organism evidence="9 10">
    <name type="scientific">Sediminihabitans luteus</name>
    <dbReference type="NCBI Taxonomy" id="1138585"/>
    <lineage>
        <taxon>Bacteria</taxon>
        <taxon>Bacillati</taxon>
        <taxon>Actinomycetota</taxon>
        <taxon>Actinomycetes</taxon>
        <taxon>Micrococcales</taxon>
        <taxon>Cellulomonadaceae</taxon>
        <taxon>Sediminihabitans</taxon>
    </lineage>
</organism>
<evidence type="ECO:0000259" key="8">
    <source>
        <dbReference type="PROSITE" id="PS50928"/>
    </source>
</evidence>
<keyword evidence="3" id="KW-1003">Cell membrane</keyword>
<feature type="transmembrane region" description="Helical" evidence="7">
    <location>
        <begin position="82"/>
        <end position="106"/>
    </location>
</feature>
<comment type="caution">
    <text evidence="9">The sequence shown here is derived from an EMBL/GenBank/DDBJ whole genome shotgun (WGS) entry which is preliminary data.</text>
</comment>
<feature type="transmembrane region" description="Helical" evidence="7">
    <location>
        <begin position="143"/>
        <end position="168"/>
    </location>
</feature>
<proteinExistence type="inferred from homology"/>
<evidence type="ECO:0000256" key="2">
    <source>
        <dbReference type="ARBA" id="ARBA00022448"/>
    </source>
</evidence>
<dbReference type="AlphaFoldDB" id="A0A2M9CEG3"/>
<dbReference type="Proteomes" id="UP000231693">
    <property type="component" value="Unassembled WGS sequence"/>
</dbReference>
<dbReference type="Gene3D" id="1.10.3720.10">
    <property type="entry name" value="MetI-like"/>
    <property type="match status" value="1"/>
</dbReference>
<dbReference type="GO" id="GO:0048473">
    <property type="term" value="P:D-methionine transmembrane transport"/>
    <property type="evidence" value="ECO:0007669"/>
    <property type="project" value="TreeGrafter"/>
</dbReference>
<name>A0A2M9CEG3_9CELL</name>
<feature type="transmembrane region" description="Helical" evidence="7">
    <location>
        <begin position="188"/>
        <end position="212"/>
    </location>
</feature>
<dbReference type="InterPro" id="IPR000515">
    <property type="entry name" value="MetI-like"/>
</dbReference>
<dbReference type="Pfam" id="PF00528">
    <property type="entry name" value="BPD_transp_1"/>
    <property type="match status" value="1"/>
</dbReference>
<evidence type="ECO:0000256" key="3">
    <source>
        <dbReference type="ARBA" id="ARBA00022475"/>
    </source>
</evidence>
<feature type="transmembrane region" description="Helical" evidence="7">
    <location>
        <begin position="20"/>
        <end position="41"/>
    </location>
</feature>
<reference evidence="9 10" key="1">
    <citation type="submission" date="2017-11" db="EMBL/GenBank/DDBJ databases">
        <title>Genomic Encyclopedia of Archaeal and Bacterial Type Strains, Phase II (KMG-II): From Individual Species to Whole Genera.</title>
        <authorList>
            <person name="Goeker M."/>
        </authorList>
    </citation>
    <scope>NUCLEOTIDE SEQUENCE [LARGE SCALE GENOMIC DNA]</scope>
    <source>
        <strain evidence="9 10">DSM 25478</strain>
    </source>
</reference>
<evidence type="ECO:0000313" key="10">
    <source>
        <dbReference type="Proteomes" id="UP000231693"/>
    </source>
</evidence>
<keyword evidence="2 7" id="KW-0813">Transport</keyword>
<dbReference type="RefSeq" id="WP_100423327.1">
    <property type="nucleotide sequence ID" value="NZ_BOOX01000001.1"/>
</dbReference>
<dbReference type="PROSITE" id="PS50928">
    <property type="entry name" value="ABC_TM1"/>
    <property type="match status" value="1"/>
</dbReference>
<dbReference type="PANTHER" id="PTHR30450">
    <property type="entry name" value="ABC TRANSPORTER PERMEASE"/>
    <property type="match status" value="1"/>
</dbReference>
<protein>
    <submittedName>
        <fullName evidence="9">D-methionine transport system permease protein</fullName>
    </submittedName>
</protein>
<dbReference type="OrthoDB" id="9793490at2"/>
<keyword evidence="6 7" id="KW-0472">Membrane</keyword>
<comment type="similarity">
    <text evidence="7">Belongs to the binding-protein-dependent transport system permease family.</text>
</comment>
<dbReference type="SUPFAM" id="SSF161098">
    <property type="entry name" value="MetI-like"/>
    <property type="match status" value="1"/>
</dbReference>
<comment type="subcellular location">
    <subcellularLocation>
        <location evidence="1 7">Cell membrane</location>
        <topology evidence="1 7">Multi-pass membrane protein</topology>
    </subcellularLocation>
</comment>
<dbReference type="PANTHER" id="PTHR30450:SF14">
    <property type="entry name" value="TRANSPORTER, PERMEASE PROTEIN, PUTATIVE-RELATED"/>
    <property type="match status" value="1"/>
</dbReference>
<evidence type="ECO:0000256" key="4">
    <source>
        <dbReference type="ARBA" id="ARBA00022692"/>
    </source>
</evidence>
<keyword evidence="4 7" id="KW-0812">Transmembrane</keyword>
<feature type="domain" description="ABC transmembrane type-1" evidence="8">
    <location>
        <begin position="14"/>
        <end position="208"/>
    </location>
</feature>
<dbReference type="InterPro" id="IPR035906">
    <property type="entry name" value="MetI-like_sf"/>
</dbReference>
<evidence type="ECO:0000313" key="9">
    <source>
        <dbReference type="EMBL" id="PJJ70336.1"/>
    </source>
</evidence>
<keyword evidence="5 7" id="KW-1133">Transmembrane helix</keyword>
<dbReference type="InterPro" id="IPR051322">
    <property type="entry name" value="AA_ABC_Transporter_Permease"/>
</dbReference>
<feature type="transmembrane region" description="Helical" evidence="7">
    <location>
        <begin position="53"/>
        <end position="76"/>
    </location>
</feature>
<keyword evidence="10" id="KW-1185">Reference proteome</keyword>
<evidence type="ECO:0000256" key="6">
    <source>
        <dbReference type="ARBA" id="ARBA00023136"/>
    </source>
</evidence>
<evidence type="ECO:0000256" key="5">
    <source>
        <dbReference type="ARBA" id="ARBA00022989"/>
    </source>
</evidence>
<sequence length="218" mass="23398">MTWDQLEPLLWTALGETLQMVLTAMVVGGFFGLLLGIGLYVARPGNLLQSRALFVVINVLINLVRPIPFIIFLAALGPLTRIVVGTTIGTPAVTFAMCVMTSFVFARIVEQNLVSLDPGMIEAARAMGASPWRIIVTVLVPEALAPLILGFTFLFIGVLDMSAVAGYVGGGGLGDLAIVYGYQQYNWVVTYVVVLVIVVLAQLAQLLGNLLARKALHR</sequence>
<dbReference type="GO" id="GO:0005886">
    <property type="term" value="C:plasma membrane"/>
    <property type="evidence" value="ECO:0007669"/>
    <property type="project" value="UniProtKB-SubCell"/>
</dbReference>
<dbReference type="EMBL" id="PGFE01000003">
    <property type="protein sequence ID" value="PJJ70336.1"/>
    <property type="molecule type" value="Genomic_DNA"/>
</dbReference>
<evidence type="ECO:0000256" key="7">
    <source>
        <dbReference type="RuleBase" id="RU363032"/>
    </source>
</evidence>
<dbReference type="CDD" id="cd06261">
    <property type="entry name" value="TM_PBP2"/>
    <property type="match status" value="1"/>
</dbReference>
<gene>
    <name evidence="9" type="ORF">CLV28_2168</name>
</gene>
<accession>A0A2M9CEG3</accession>